<name>A0ABR1RVT8_9PEZI</name>
<evidence type="ECO:0000313" key="1">
    <source>
        <dbReference type="EMBL" id="KAK8018530.1"/>
    </source>
</evidence>
<comment type="caution">
    <text evidence="1">The sequence shown here is derived from an EMBL/GenBank/DDBJ whole genome shotgun (WGS) entry which is preliminary data.</text>
</comment>
<sequence>MASFGKLNTSLIQGVNENTLALANLNFDFSLVKVQAPAEFQQIGPALAEQRRQNAEAGTSHQTARKLGALFESLVPPVPRVIAAYGHRASEIMKKPGANPSGTTERHGPFADFVGADATGIWAAATSGQASIATHLLACMLARTFNDPAKAVSVWAELLHERKKDIMMYNAQSTLGMAEVAALNASSQQVNREELRLWDASARAWLQTADSAMKKEHVQLNLVIKNIRMPVMSDTSLYASVTKAWIQALVGIERLIAGEPQSVTSGAILLAISAWHLYPDLLVFTSQTTSVIFKDPYMNRSGVLTVGITNSARASTGKDGIYWSVALSHYRYYGRPVRAASEVNDRLTMDELYVVTCQAFCLGLDYEALMSSNPLHDVLRRRVRLSTFVKQPQHADSTPTAR</sequence>
<organism evidence="1 2">
    <name type="scientific">Apiospora marii</name>
    <dbReference type="NCBI Taxonomy" id="335849"/>
    <lineage>
        <taxon>Eukaryota</taxon>
        <taxon>Fungi</taxon>
        <taxon>Dikarya</taxon>
        <taxon>Ascomycota</taxon>
        <taxon>Pezizomycotina</taxon>
        <taxon>Sordariomycetes</taxon>
        <taxon>Xylariomycetidae</taxon>
        <taxon>Amphisphaeriales</taxon>
        <taxon>Apiosporaceae</taxon>
        <taxon>Apiospora</taxon>
    </lineage>
</organism>
<dbReference type="Proteomes" id="UP001396898">
    <property type="component" value="Unassembled WGS sequence"/>
</dbReference>
<gene>
    <name evidence="1" type="ORF">PG991_007720</name>
</gene>
<evidence type="ECO:0000313" key="2">
    <source>
        <dbReference type="Proteomes" id="UP001396898"/>
    </source>
</evidence>
<proteinExistence type="predicted"/>
<dbReference type="EMBL" id="JAQQWI010000010">
    <property type="protein sequence ID" value="KAK8018530.1"/>
    <property type="molecule type" value="Genomic_DNA"/>
</dbReference>
<protein>
    <submittedName>
        <fullName evidence="1">Uncharacterized protein</fullName>
    </submittedName>
</protein>
<accession>A0ABR1RVT8</accession>
<keyword evidence="2" id="KW-1185">Reference proteome</keyword>
<reference evidence="1 2" key="1">
    <citation type="submission" date="2023-01" db="EMBL/GenBank/DDBJ databases">
        <title>Analysis of 21 Apiospora genomes using comparative genomics revels a genus with tremendous synthesis potential of carbohydrate active enzymes and secondary metabolites.</title>
        <authorList>
            <person name="Sorensen T."/>
        </authorList>
    </citation>
    <scope>NUCLEOTIDE SEQUENCE [LARGE SCALE GENOMIC DNA]</scope>
    <source>
        <strain evidence="1 2">CBS 20057</strain>
    </source>
</reference>